<accession>A0A0F9MM40</accession>
<feature type="coiled-coil region" evidence="1">
    <location>
        <begin position="5"/>
        <end position="35"/>
    </location>
</feature>
<dbReference type="AlphaFoldDB" id="A0A0F9MM40"/>
<evidence type="ECO:0000256" key="1">
    <source>
        <dbReference type="SAM" id="Coils"/>
    </source>
</evidence>
<evidence type="ECO:0000313" key="2">
    <source>
        <dbReference type="EMBL" id="KKM77915.1"/>
    </source>
</evidence>
<gene>
    <name evidence="2" type="ORF">LCGC14_1365250</name>
</gene>
<organism evidence="2">
    <name type="scientific">marine sediment metagenome</name>
    <dbReference type="NCBI Taxonomy" id="412755"/>
    <lineage>
        <taxon>unclassified sequences</taxon>
        <taxon>metagenomes</taxon>
        <taxon>ecological metagenomes</taxon>
    </lineage>
</organism>
<proteinExistence type="predicted"/>
<protein>
    <submittedName>
        <fullName evidence="2">Uncharacterized protein</fullName>
    </submittedName>
</protein>
<comment type="caution">
    <text evidence="2">The sequence shown here is derived from an EMBL/GenBank/DDBJ whole genome shotgun (WGS) entry which is preliminary data.</text>
</comment>
<name>A0A0F9MM40_9ZZZZ</name>
<reference evidence="2" key="1">
    <citation type="journal article" date="2015" name="Nature">
        <title>Complex archaea that bridge the gap between prokaryotes and eukaryotes.</title>
        <authorList>
            <person name="Spang A."/>
            <person name="Saw J.H."/>
            <person name="Jorgensen S.L."/>
            <person name="Zaremba-Niedzwiedzka K."/>
            <person name="Martijn J."/>
            <person name="Lind A.E."/>
            <person name="van Eijk R."/>
            <person name="Schleper C."/>
            <person name="Guy L."/>
            <person name="Ettema T.J."/>
        </authorList>
    </citation>
    <scope>NUCLEOTIDE SEQUENCE</scope>
</reference>
<dbReference type="EMBL" id="LAZR01008572">
    <property type="protein sequence ID" value="KKM77915.1"/>
    <property type="molecule type" value="Genomic_DNA"/>
</dbReference>
<sequence>MDYENATTEELLKVLNEKVAELEDMKELFAAMRRRPDTPEVVLAPRFLFLETAADFIQENINLILVQLR</sequence>
<keyword evidence="1" id="KW-0175">Coiled coil</keyword>